<evidence type="ECO:0000256" key="1">
    <source>
        <dbReference type="SAM" id="MobiDB-lite"/>
    </source>
</evidence>
<evidence type="ECO:0000313" key="3">
    <source>
        <dbReference type="Proteomes" id="UP000004956"/>
    </source>
</evidence>
<sequence length="102" mass="11588">MERCQPSCSQGFQHIVAGAASTRFHQGFSLKTSPHRINADRRDIYSGRSPLRSPDEPRRNPVTEKGTGTRWEQVSAARPGKRLKRARRAQIGFERRAHPQPI</sequence>
<proteinExistence type="predicted"/>
<comment type="caution">
    <text evidence="2">The sequence shown here is derived from an EMBL/GenBank/DDBJ whole genome shotgun (WGS) entry which is preliminary data.</text>
</comment>
<dbReference type="HOGENOM" id="CLU_2276036_0_0_4"/>
<dbReference type="STRING" id="762967.HMPREF9440_01826"/>
<dbReference type="EMBL" id="AFBQ01000274">
    <property type="protein sequence ID" value="EHY30801.1"/>
    <property type="molecule type" value="Genomic_DNA"/>
</dbReference>
<feature type="compositionally biased region" description="Basic and acidic residues" evidence="1">
    <location>
        <begin position="53"/>
        <end position="62"/>
    </location>
</feature>
<feature type="compositionally biased region" description="Basic residues" evidence="1">
    <location>
        <begin position="79"/>
        <end position="88"/>
    </location>
</feature>
<accession>H3KGE6</accession>
<dbReference type="Proteomes" id="UP000004956">
    <property type="component" value="Unassembled WGS sequence"/>
</dbReference>
<keyword evidence="3" id="KW-1185">Reference proteome</keyword>
<organism evidence="2 3">
    <name type="scientific">Sutterella parvirubra YIT 11816</name>
    <dbReference type="NCBI Taxonomy" id="762967"/>
    <lineage>
        <taxon>Bacteria</taxon>
        <taxon>Pseudomonadati</taxon>
        <taxon>Pseudomonadota</taxon>
        <taxon>Betaproteobacteria</taxon>
        <taxon>Burkholderiales</taxon>
        <taxon>Sutterellaceae</taxon>
        <taxon>Sutterella</taxon>
    </lineage>
</organism>
<protein>
    <submittedName>
        <fullName evidence="2">Uncharacterized protein</fullName>
    </submittedName>
</protein>
<gene>
    <name evidence="2" type="ORF">HMPREF9440_01826</name>
</gene>
<reference evidence="2 3" key="1">
    <citation type="submission" date="2011-11" db="EMBL/GenBank/DDBJ databases">
        <authorList>
            <person name="Weinstock G."/>
            <person name="Sodergren E."/>
            <person name="Clifton S."/>
            <person name="Fulton L."/>
            <person name="Fulton B."/>
            <person name="Courtney L."/>
            <person name="Fronick C."/>
            <person name="Harrison M."/>
            <person name="Strong C."/>
            <person name="Farmer C."/>
            <person name="Delahaunty K."/>
            <person name="Markovic C."/>
            <person name="Hall O."/>
            <person name="Minx P."/>
            <person name="Tomlinson C."/>
            <person name="Mitreva M."/>
            <person name="Hou S."/>
            <person name="Chen J."/>
            <person name="Wollam A."/>
            <person name="Pepin K.H."/>
            <person name="Johnson M."/>
            <person name="Bhonagiri V."/>
            <person name="Zhang X."/>
            <person name="Suruliraj S."/>
            <person name="Warren W."/>
            <person name="Chinwalla A."/>
            <person name="Mardis E.R."/>
            <person name="Wilson R.K."/>
        </authorList>
    </citation>
    <scope>NUCLEOTIDE SEQUENCE [LARGE SCALE GENOMIC DNA]</scope>
    <source>
        <strain evidence="2 3">YIT 11816</strain>
    </source>
</reference>
<feature type="compositionally biased region" description="Basic and acidic residues" evidence="1">
    <location>
        <begin position="93"/>
        <end position="102"/>
    </location>
</feature>
<name>H3KGE6_9BURK</name>
<feature type="region of interest" description="Disordered" evidence="1">
    <location>
        <begin position="27"/>
        <end position="102"/>
    </location>
</feature>
<evidence type="ECO:0000313" key="2">
    <source>
        <dbReference type="EMBL" id="EHY30801.1"/>
    </source>
</evidence>
<dbReference type="AlphaFoldDB" id="H3KGE6"/>